<feature type="region of interest" description="Disordered" evidence="1">
    <location>
        <begin position="1"/>
        <end position="26"/>
    </location>
</feature>
<gene>
    <name evidence="2" type="ORF">FJY75_13445</name>
</gene>
<evidence type="ECO:0000313" key="3">
    <source>
        <dbReference type="Proteomes" id="UP000748308"/>
    </source>
</evidence>
<evidence type="ECO:0000313" key="2">
    <source>
        <dbReference type="EMBL" id="MBM3318847.1"/>
    </source>
</evidence>
<reference evidence="2" key="1">
    <citation type="submission" date="2019-03" db="EMBL/GenBank/DDBJ databases">
        <title>Lake Tanganyika Metagenome-Assembled Genomes (MAGs).</title>
        <authorList>
            <person name="Tran P."/>
        </authorList>
    </citation>
    <scope>NUCLEOTIDE SEQUENCE</scope>
    <source>
        <strain evidence="2">M_DeepCast_400m_m2_100</strain>
    </source>
</reference>
<dbReference type="SUPFAM" id="SSF89550">
    <property type="entry name" value="PHP domain-like"/>
    <property type="match status" value="1"/>
</dbReference>
<proteinExistence type="predicted"/>
<name>A0A937XD63_UNCEI</name>
<dbReference type="InterPro" id="IPR016195">
    <property type="entry name" value="Pol/histidinol_Pase-like"/>
</dbReference>
<comment type="caution">
    <text evidence="2">The sequence shown here is derived from an EMBL/GenBank/DDBJ whole genome shotgun (WGS) entry which is preliminary data.</text>
</comment>
<dbReference type="Gene3D" id="3.20.20.140">
    <property type="entry name" value="Metal-dependent hydrolases"/>
    <property type="match status" value="1"/>
</dbReference>
<dbReference type="EMBL" id="VGIY01000511">
    <property type="protein sequence ID" value="MBM3318847.1"/>
    <property type="molecule type" value="Genomic_DNA"/>
</dbReference>
<dbReference type="AlphaFoldDB" id="A0A937XD63"/>
<sequence>MVPRLLEPASDTARPNPARPARKADLHVHSSWSHDVPDLPRCRPRALFERAMAHPDASRRMDYFALTDHETMGGYEELRRDLPEADRRLVIPGVEHALLDPAIGFSIHANLFGLDPDQYAELRARVRTLPELAEFCRARGIRMQYNHPTWWERGELRAGRVALAKVAQAAEHFDLLELNAGLTELLNRATESLARAMGKHLACSSDTHTGEVGKAHTLAPGEDAAAFLAAVWSGRGVPVRDDIDGGALLGEVQGVIDHLFDHRRGVRLKAGATDSGSPRLERLAHRVLGSDRIMGNPVTREPLRALLKQAARPVVWSVMARERGLERRLLASPLAGYL</sequence>
<evidence type="ECO:0000256" key="1">
    <source>
        <dbReference type="SAM" id="MobiDB-lite"/>
    </source>
</evidence>
<accession>A0A937XD63</accession>
<protein>
    <submittedName>
        <fullName evidence="2">PHP domain-containing protein</fullName>
    </submittedName>
</protein>
<dbReference type="Proteomes" id="UP000748308">
    <property type="component" value="Unassembled WGS sequence"/>
</dbReference>
<organism evidence="2 3">
    <name type="scientific">Eiseniibacteriota bacterium</name>
    <dbReference type="NCBI Taxonomy" id="2212470"/>
    <lineage>
        <taxon>Bacteria</taxon>
        <taxon>Candidatus Eiseniibacteriota</taxon>
    </lineage>
</organism>
<dbReference type="CDD" id="cd07432">
    <property type="entry name" value="PHP_HisPPase"/>
    <property type="match status" value="1"/>
</dbReference>